<name>A0A916JMB6_9FLAO</name>
<gene>
    <name evidence="2" type="ORF">CRYO30217_01333</name>
</gene>
<dbReference type="AlphaFoldDB" id="A0A916JMB6"/>
<dbReference type="KEGG" id="ptan:CRYO30217_01333"/>
<evidence type="ECO:0000256" key="1">
    <source>
        <dbReference type="SAM" id="Phobius"/>
    </source>
</evidence>
<reference evidence="2" key="1">
    <citation type="submission" date="2021-04" db="EMBL/GenBank/DDBJ databases">
        <authorList>
            <person name="Rodrigo-Torres L."/>
            <person name="Arahal R. D."/>
            <person name="Lucena T."/>
        </authorList>
    </citation>
    <scope>NUCLEOTIDE SEQUENCE</scope>
    <source>
        <strain evidence="2">AS29M-1</strain>
    </source>
</reference>
<feature type="transmembrane region" description="Helical" evidence="1">
    <location>
        <begin position="80"/>
        <end position="103"/>
    </location>
</feature>
<feature type="transmembrane region" description="Helical" evidence="1">
    <location>
        <begin position="123"/>
        <end position="145"/>
    </location>
</feature>
<keyword evidence="1" id="KW-0472">Membrane</keyword>
<evidence type="ECO:0000313" key="3">
    <source>
        <dbReference type="Proteomes" id="UP000683507"/>
    </source>
</evidence>
<keyword evidence="3" id="KW-1185">Reference proteome</keyword>
<proteinExistence type="predicted"/>
<protein>
    <recommendedName>
        <fullName evidence="4">DUF4149 domain-containing protein</fullName>
    </recommendedName>
</protein>
<feature type="transmembrane region" description="Helical" evidence="1">
    <location>
        <begin position="12"/>
        <end position="32"/>
    </location>
</feature>
<accession>A0A916JMB6</accession>
<dbReference type="EMBL" id="OU015584">
    <property type="protein sequence ID" value="CAG5080478.1"/>
    <property type="molecule type" value="Genomic_DNA"/>
</dbReference>
<evidence type="ECO:0000313" key="2">
    <source>
        <dbReference type="EMBL" id="CAG5080478.1"/>
    </source>
</evidence>
<keyword evidence="1" id="KW-1133">Transmembrane helix</keyword>
<dbReference type="Proteomes" id="UP000683507">
    <property type="component" value="Chromosome"/>
</dbReference>
<sequence length="147" mass="16783">MTTYITKHPILLISSVLWIGFILAISFMEAWLKFRAPGITLPLGLGIGRLVFFVLNKIEWVLAIILIFHLIMYRSDFNSPLLVVSSLLLVLLILQTFWLLPLLDARAEDHIQGKDVASSFLHLYYVISELLKLLALAFITIKLFIKT</sequence>
<evidence type="ECO:0008006" key="4">
    <source>
        <dbReference type="Google" id="ProtNLM"/>
    </source>
</evidence>
<feature type="transmembrane region" description="Helical" evidence="1">
    <location>
        <begin position="52"/>
        <end position="73"/>
    </location>
</feature>
<keyword evidence="1" id="KW-0812">Transmembrane</keyword>
<organism evidence="2 3">
    <name type="scientific">Parvicella tangerina</name>
    <dbReference type="NCBI Taxonomy" id="2829795"/>
    <lineage>
        <taxon>Bacteria</taxon>
        <taxon>Pseudomonadati</taxon>
        <taxon>Bacteroidota</taxon>
        <taxon>Flavobacteriia</taxon>
        <taxon>Flavobacteriales</taxon>
        <taxon>Parvicellaceae</taxon>
        <taxon>Parvicella</taxon>
    </lineage>
</organism>